<feature type="transmembrane region" description="Helical" evidence="1">
    <location>
        <begin position="20"/>
        <end position="40"/>
    </location>
</feature>
<dbReference type="EMBL" id="QOKZ01000005">
    <property type="protein sequence ID" value="RMC34315.1"/>
    <property type="molecule type" value="Genomic_DNA"/>
</dbReference>
<sequence length="249" mass="27684">MLAFRIVNHSIRQIICDVPVMLRLLWAPVGLHVLAVYILFNAGERQLLLREFGDPFPPETASREVLLLLLFFLLVMWLAVSFHRFILREEEPSVVPALSHETRSYLARSILIVVMAILLVIPVAISGAIIAGIAETSLGPHPVVSFLVITAPILLVEPVILRWSAGLPGIALGEENAFKKGEASLAGHYWLLLWVTVIVSVIGYIVHLLVVLPGLPVLYYIASNWFSTLLNLSVLTTLWGYFVEGRELH</sequence>
<keyword evidence="3" id="KW-1185">Reference proteome</keyword>
<dbReference type="RefSeq" id="WP_122113025.1">
    <property type="nucleotide sequence ID" value="NZ_QOKZ01000005.1"/>
</dbReference>
<evidence type="ECO:0008006" key="4">
    <source>
        <dbReference type="Google" id="ProtNLM"/>
    </source>
</evidence>
<gene>
    <name evidence="2" type="ORF">C9E81_14265</name>
</gene>
<evidence type="ECO:0000313" key="2">
    <source>
        <dbReference type="EMBL" id="RMC34315.1"/>
    </source>
</evidence>
<keyword evidence="1" id="KW-1133">Transmembrane helix</keyword>
<feature type="transmembrane region" description="Helical" evidence="1">
    <location>
        <begin position="106"/>
        <end position="131"/>
    </location>
</feature>
<dbReference type="Proteomes" id="UP000273516">
    <property type="component" value="Unassembled WGS sequence"/>
</dbReference>
<dbReference type="AlphaFoldDB" id="A0A3M0MAJ5"/>
<feature type="transmembrane region" description="Helical" evidence="1">
    <location>
        <begin position="218"/>
        <end position="243"/>
    </location>
</feature>
<evidence type="ECO:0000256" key="1">
    <source>
        <dbReference type="SAM" id="Phobius"/>
    </source>
</evidence>
<protein>
    <recommendedName>
        <fullName evidence="4">DUF4013 domain-containing protein</fullName>
    </recommendedName>
</protein>
<keyword evidence="1" id="KW-0472">Membrane</keyword>
<accession>A0A3M0MAJ5</accession>
<comment type="caution">
    <text evidence="2">The sequence shown here is derived from an EMBL/GenBank/DDBJ whole genome shotgun (WGS) entry which is preliminary data.</text>
</comment>
<feature type="transmembrane region" description="Helical" evidence="1">
    <location>
        <begin position="65"/>
        <end position="86"/>
    </location>
</feature>
<dbReference type="OrthoDB" id="7704812at2"/>
<proteinExistence type="predicted"/>
<feature type="transmembrane region" description="Helical" evidence="1">
    <location>
        <begin position="143"/>
        <end position="161"/>
    </location>
</feature>
<name>A0A3M0MAJ5_9RHOB</name>
<organism evidence="2 3">
    <name type="scientific">Paracoccus alkanivorans</name>
    <dbReference type="NCBI Taxonomy" id="2116655"/>
    <lineage>
        <taxon>Bacteria</taxon>
        <taxon>Pseudomonadati</taxon>
        <taxon>Pseudomonadota</taxon>
        <taxon>Alphaproteobacteria</taxon>
        <taxon>Rhodobacterales</taxon>
        <taxon>Paracoccaceae</taxon>
        <taxon>Paracoccus</taxon>
    </lineage>
</organism>
<evidence type="ECO:0000313" key="3">
    <source>
        <dbReference type="Proteomes" id="UP000273516"/>
    </source>
</evidence>
<feature type="transmembrane region" description="Helical" evidence="1">
    <location>
        <begin position="189"/>
        <end position="212"/>
    </location>
</feature>
<keyword evidence="1" id="KW-0812">Transmembrane</keyword>
<reference evidence="2 3" key="1">
    <citation type="submission" date="2018-07" db="EMBL/GenBank/DDBJ databases">
        <authorList>
            <person name="Zhang Y."/>
            <person name="Wang L."/>
            <person name="Ma S."/>
        </authorList>
    </citation>
    <scope>NUCLEOTIDE SEQUENCE [LARGE SCALE GENOMIC DNA]</scope>
    <source>
        <strain evidence="2 3">4-2</strain>
    </source>
</reference>